<dbReference type="GO" id="GO:0003841">
    <property type="term" value="F:1-acylglycerol-3-phosphate O-acyltransferase activity"/>
    <property type="evidence" value="ECO:0007669"/>
    <property type="project" value="TreeGrafter"/>
</dbReference>
<dbReference type="Proteomes" id="UP000199652">
    <property type="component" value="Unassembled WGS sequence"/>
</dbReference>
<reference evidence="5" key="1">
    <citation type="submission" date="2016-10" db="EMBL/GenBank/DDBJ databases">
        <authorList>
            <person name="Varghese N."/>
            <person name="Submissions S."/>
        </authorList>
    </citation>
    <scope>NUCLEOTIDE SEQUENCE [LARGE SCALE GENOMIC DNA]</scope>
    <source>
        <strain evidence="5">VPI 5359</strain>
    </source>
</reference>
<evidence type="ECO:0000256" key="2">
    <source>
        <dbReference type="ARBA" id="ARBA00023315"/>
    </source>
</evidence>
<dbReference type="AlphaFoldDB" id="A0A1H3EFP7"/>
<feature type="domain" description="Phospholipid/glycerol acyltransferase" evidence="3">
    <location>
        <begin position="35"/>
        <end position="147"/>
    </location>
</feature>
<evidence type="ECO:0000259" key="3">
    <source>
        <dbReference type="SMART" id="SM00563"/>
    </source>
</evidence>
<dbReference type="CDD" id="cd07989">
    <property type="entry name" value="LPLAT_AGPAT-like"/>
    <property type="match status" value="1"/>
</dbReference>
<proteinExistence type="predicted"/>
<evidence type="ECO:0000313" key="5">
    <source>
        <dbReference type="Proteomes" id="UP000199652"/>
    </source>
</evidence>
<dbReference type="STRING" id="1528.SAMN04488579_10712"/>
<dbReference type="SUPFAM" id="SSF69593">
    <property type="entry name" value="Glycerol-3-phosphate (1)-acyltransferase"/>
    <property type="match status" value="1"/>
</dbReference>
<dbReference type="OrthoDB" id="9803035at2"/>
<dbReference type="RefSeq" id="WP_090244337.1">
    <property type="nucleotide sequence ID" value="NZ_FNOU01000007.1"/>
</dbReference>
<accession>A0A1H3EFP7</accession>
<sequence>MIYRLGRALFKYIVNIILYRFTIKGKENVPESGGLIICPNHVSLYDPIVIATQLDRPIHYMAKAELYKHALVAWVMRAVKTIPVNRGNVSVQTLKESMKVLKDGGILGIFPEGTRVAEGEEKPPMDGFVVFALKTKSPILPVHIQGRFKFRSHITITFGAPITLEEYYGKKLKAPEMSEISQKIMDQVYALD</sequence>
<dbReference type="InterPro" id="IPR002123">
    <property type="entry name" value="Plipid/glycerol_acylTrfase"/>
</dbReference>
<name>A0A1H3EFP7_EUBBA</name>
<dbReference type="EMBL" id="FNOU01000007">
    <property type="protein sequence ID" value="SDX76739.1"/>
    <property type="molecule type" value="Genomic_DNA"/>
</dbReference>
<protein>
    <submittedName>
        <fullName evidence="4">1-acyl-sn-glycerol-3-phosphate acyltransferase</fullName>
    </submittedName>
</protein>
<evidence type="ECO:0000256" key="1">
    <source>
        <dbReference type="ARBA" id="ARBA00022679"/>
    </source>
</evidence>
<evidence type="ECO:0000313" key="4">
    <source>
        <dbReference type="EMBL" id="SDX76739.1"/>
    </source>
</evidence>
<keyword evidence="5" id="KW-1185">Reference proteome</keyword>
<organism evidence="4 5">
    <name type="scientific">Eubacterium barkeri</name>
    <name type="common">Clostridium barkeri</name>
    <dbReference type="NCBI Taxonomy" id="1528"/>
    <lineage>
        <taxon>Bacteria</taxon>
        <taxon>Bacillati</taxon>
        <taxon>Bacillota</taxon>
        <taxon>Clostridia</taxon>
        <taxon>Eubacteriales</taxon>
        <taxon>Eubacteriaceae</taxon>
        <taxon>Eubacterium</taxon>
    </lineage>
</organism>
<dbReference type="PANTHER" id="PTHR10434:SF11">
    <property type="entry name" value="1-ACYL-SN-GLYCEROL-3-PHOSPHATE ACYLTRANSFERASE"/>
    <property type="match status" value="1"/>
</dbReference>
<dbReference type="Pfam" id="PF01553">
    <property type="entry name" value="Acyltransferase"/>
    <property type="match status" value="1"/>
</dbReference>
<dbReference type="PANTHER" id="PTHR10434">
    <property type="entry name" value="1-ACYL-SN-GLYCEROL-3-PHOSPHATE ACYLTRANSFERASE"/>
    <property type="match status" value="1"/>
</dbReference>
<dbReference type="SMART" id="SM00563">
    <property type="entry name" value="PlsC"/>
    <property type="match status" value="1"/>
</dbReference>
<keyword evidence="1 4" id="KW-0808">Transferase</keyword>
<gene>
    <name evidence="4" type="ORF">SAMN04488579_10712</name>
</gene>
<dbReference type="GO" id="GO:0006654">
    <property type="term" value="P:phosphatidic acid biosynthetic process"/>
    <property type="evidence" value="ECO:0007669"/>
    <property type="project" value="TreeGrafter"/>
</dbReference>
<keyword evidence="2 4" id="KW-0012">Acyltransferase</keyword>